<protein>
    <submittedName>
        <fullName evidence="1">Uncharacterized protein</fullName>
    </submittedName>
</protein>
<keyword evidence="2" id="KW-1185">Reference proteome</keyword>
<evidence type="ECO:0000313" key="2">
    <source>
        <dbReference type="Proteomes" id="UP001183619"/>
    </source>
</evidence>
<sequence length="66" mass="7083">MSISRDFDAYVAERGIEISAEVVPENECQVFVPLPGQLGGDGGGGVEKRGSDLDRTVVFVDSLLRE</sequence>
<dbReference type="EMBL" id="JAVDYF010000001">
    <property type="protein sequence ID" value="MDR7353653.1"/>
    <property type="molecule type" value="Genomic_DNA"/>
</dbReference>
<accession>A0ABU2B7A3</accession>
<evidence type="ECO:0000313" key="1">
    <source>
        <dbReference type="EMBL" id="MDR7353653.1"/>
    </source>
</evidence>
<gene>
    <name evidence="1" type="ORF">J2S37_000191</name>
</gene>
<organism evidence="1 2">
    <name type="scientific">Corynebacterium felinum</name>
    <dbReference type="NCBI Taxonomy" id="131318"/>
    <lineage>
        <taxon>Bacteria</taxon>
        <taxon>Bacillati</taxon>
        <taxon>Actinomycetota</taxon>
        <taxon>Actinomycetes</taxon>
        <taxon>Mycobacteriales</taxon>
        <taxon>Corynebacteriaceae</taxon>
        <taxon>Corynebacterium</taxon>
    </lineage>
</organism>
<reference evidence="1 2" key="1">
    <citation type="submission" date="2023-07" db="EMBL/GenBank/DDBJ databases">
        <title>Sequencing the genomes of 1000 actinobacteria strains.</title>
        <authorList>
            <person name="Klenk H.-P."/>
        </authorList>
    </citation>
    <scope>NUCLEOTIDE SEQUENCE [LARGE SCALE GENOMIC DNA]</scope>
    <source>
        <strain evidence="1 2">DSM 44508</strain>
    </source>
</reference>
<name>A0ABU2B7A3_9CORY</name>
<dbReference type="Proteomes" id="UP001183619">
    <property type="component" value="Unassembled WGS sequence"/>
</dbReference>
<proteinExistence type="predicted"/>
<comment type="caution">
    <text evidence="1">The sequence shown here is derived from an EMBL/GenBank/DDBJ whole genome shotgun (WGS) entry which is preliminary data.</text>
</comment>
<dbReference type="RefSeq" id="WP_277104251.1">
    <property type="nucleotide sequence ID" value="NZ_BAAAJS010000013.1"/>
</dbReference>